<comment type="caution">
    <text evidence="5">The sequence shown here is derived from an EMBL/GenBank/DDBJ whole genome shotgun (WGS) entry which is preliminary data.</text>
</comment>
<feature type="compositionally biased region" description="Low complexity" evidence="3">
    <location>
        <begin position="311"/>
        <end position="323"/>
    </location>
</feature>
<keyword evidence="2" id="KW-0378">Hydrolase</keyword>
<gene>
    <name evidence="5" type="ORF">EDF62_0636</name>
</gene>
<evidence type="ECO:0000256" key="1">
    <source>
        <dbReference type="ARBA" id="ARBA00001946"/>
    </source>
</evidence>
<dbReference type="SUPFAM" id="SSF55811">
    <property type="entry name" value="Nudix"/>
    <property type="match status" value="1"/>
</dbReference>
<proteinExistence type="predicted"/>
<accession>A0A4R6S3G2</accession>
<sequence>MSDLRDAGDAWVTASDGGRYWGRFGAAGLLAFDPARNAILMQHRVTWSDHGDTWGIPGGARHEHESAIAAGIREAQEEAGVPDNVMIPRFTHVLDRGGWTYTTLIADVAVPFEPEITDPESHALAWVPLDEVEQLDLHPAFATSWTLLRPLLGHSPNIMVDSANVVGAVPDGWWRDRRAAAVRLRDRIDAFAAAGNSIRSGFFDLPETVIPDLADAFPQWTMVVEGAARGIGDGTHVRVIDAEALGDDAIVAEVESLTAASAITTVVTSDAALKARVLAAGAATTRGAKKLLRVLPELPGQLSEQDQQGEPAQQDPQDLPQLPERLGDAAQQ</sequence>
<dbReference type="GO" id="GO:0016787">
    <property type="term" value="F:hydrolase activity"/>
    <property type="evidence" value="ECO:0007669"/>
    <property type="project" value="UniProtKB-KW"/>
</dbReference>
<evidence type="ECO:0000259" key="4">
    <source>
        <dbReference type="PROSITE" id="PS51462"/>
    </source>
</evidence>
<dbReference type="PANTHER" id="PTHR43046">
    <property type="entry name" value="GDP-MANNOSE MANNOSYL HYDROLASE"/>
    <property type="match status" value="1"/>
</dbReference>
<feature type="region of interest" description="Disordered" evidence="3">
    <location>
        <begin position="297"/>
        <end position="332"/>
    </location>
</feature>
<dbReference type="OrthoDB" id="3404294at2"/>
<feature type="domain" description="Nudix hydrolase" evidence="4">
    <location>
        <begin position="22"/>
        <end position="148"/>
    </location>
</feature>
<evidence type="ECO:0000313" key="6">
    <source>
        <dbReference type="Proteomes" id="UP000295601"/>
    </source>
</evidence>
<protein>
    <submittedName>
        <fullName evidence="5">8-oxo-dGTP pyrophosphatase MutT (NUDIX family)</fullName>
    </submittedName>
</protein>
<dbReference type="Pfam" id="PF00293">
    <property type="entry name" value="NUDIX"/>
    <property type="match status" value="1"/>
</dbReference>
<dbReference type="EMBL" id="SNYA01000002">
    <property type="protein sequence ID" value="TDP94229.1"/>
    <property type="molecule type" value="Genomic_DNA"/>
</dbReference>
<dbReference type="RefSeq" id="WP_133615790.1">
    <property type="nucleotide sequence ID" value="NZ_SNYA01000002.1"/>
</dbReference>
<dbReference type="Gene3D" id="3.90.79.10">
    <property type="entry name" value="Nucleoside Triphosphate Pyrophosphohydrolase"/>
    <property type="match status" value="1"/>
</dbReference>
<organism evidence="5 6">
    <name type="scientific">Leucobacter luti</name>
    <dbReference type="NCBI Taxonomy" id="340320"/>
    <lineage>
        <taxon>Bacteria</taxon>
        <taxon>Bacillati</taxon>
        <taxon>Actinomycetota</taxon>
        <taxon>Actinomycetes</taxon>
        <taxon>Micrococcales</taxon>
        <taxon>Microbacteriaceae</taxon>
        <taxon>Leucobacter</taxon>
    </lineage>
</organism>
<dbReference type="PANTHER" id="PTHR43046:SF2">
    <property type="entry name" value="8-OXO-DGTP DIPHOSPHATASE-RELATED"/>
    <property type="match status" value="1"/>
</dbReference>
<comment type="cofactor">
    <cofactor evidence="1">
        <name>Mg(2+)</name>
        <dbReference type="ChEBI" id="CHEBI:18420"/>
    </cofactor>
</comment>
<evidence type="ECO:0000256" key="3">
    <source>
        <dbReference type="SAM" id="MobiDB-lite"/>
    </source>
</evidence>
<dbReference type="Proteomes" id="UP000295601">
    <property type="component" value="Unassembled WGS sequence"/>
</dbReference>
<dbReference type="PROSITE" id="PS51462">
    <property type="entry name" value="NUDIX"/>
    <property type="match status" value="1"/>
</dbReference>
<evidence type="ECO:0000256" key="2">
    <source>
        <dbReference type="ARBA" id="ARBA00022801"/>
    </source>
</evidence>
<dbReference type="InterPro" id="IPR015797">
    <property type="entry name" value="NUDIX_hydrolase-like_dom_sf"/>
</dbReference>
<keyword evidence="6" id="KW-1185">Reference proteome</keyword>
<dbReference type="InterPro" id="IPR000086">
    <property type="entry name" value="NUDIX_hydrolase_dom"/>
</dbReference>
<reference evidence="5 6" key="1">
    <citation type="submission" date="2019-03" db="EMBL/GenBank/DDBJ databases">
        <title>Genomic analyses of the natural microbiome of Caenorhabditis elegans.</title>
        <authorList>
            <person name="Samuel B."/>
        </authorList>
    </citation>
    <scope>NUCLEOTIDE SEQUENCE [LARGE SCALE GENOMIC DNA]</scope>
    <source>
        <strain evidence="5 6">JUb18</strain>
    </source>
</reference>
<evidence type="ECO:0000313" key="5">
    <source>
        <dbReference type="EMBL" id="TDP94229.1"/>
    </source>
</evidence>
<name>A0A4R6S3G2_9MICO</name>
<dbReference type="AlphaFoldDB" id="A0A4R6S3G2"/>